<feature type="site" description="Electron transfer via tryptophanyl radical" evidence="6">
    <location>
        <position position="361"/>
    </location>
</feature>
<dbReference type="GO" id="GO:0000719">
    <property type="term" value="P:photoreactive repair"/>
    <property type="evidence" value="ECO:0007669"/>
    <property type="project" value="TreeGrafter"/>
</dbReference>
<accession>R4X8R0</accession>
<dbReference type="PANTHER" id="PTHR11455:SF22">
    <property type="entry name" value="CRYPTOCHROME DASH"/>
    <property type="match status" value="1"/>
</dbReference>
<dbReference type="GO" id="GO:0071949">
    <property type="term" value="F:FAD binding"/>
    <property type="evidence" value="ECO:0007669"/>
    <property type="project" value="TreeGrafter"/>
</dbReference>
<proteinExistence type="inferred from homology"/>
<dbReference type="Gene3D" id="3.40.50.620">
    <property type="entry name" value="HUPs"/>
    <property type="match status" value="1"/>
</dbReference>
<dbReference type="STRING" id="1097556.R4X8R0"/>
<name>R4X8R0_TAPDE</name>
<dbReference type="GO" id="GO:0003684">
    <property type="term" value="F:damaged DNA binding"/>
    <property type="evidence" value="ECO:0007669"/>
    <property type="project" value="TreeGrafter"/>
</dbReference>
<feature type="binding site" evidence="5">
    <location>
        <begin position="286"/>
        <end position="290"/>
    </location>
    <ligand>
        <name>FAD</name>
        <dbReference type="ChEBI" id="CHEBI:57692"/>
    </ligand>
</feature>
<comment type="cofactor">
    <cofactor evidence="7">
        <name>(6R)-5,10-methylene-5,6,7,8-tetrahydrofolate</name>
        <dbReference type="ChEBI" id="CHEBI:15636"/>
    </cofactor>
    <text evidence="7">Binds 1 5,10-methenyltetrahydrofolate (MTHF) per subunit.</text>
</comment>
<evidence type="ECO:0000256" key="7">
    <source>
        <dbReference type="RuleBase" id="RU367151"/>
    </source>
</evidence>
<dbReference type="Proteomes" id="UP000013776">
    <property type="component" value="Unassembled WGS sequence"/>
</dbReference>
<evidence type="ECO:0000313" key="10">
    <source>
        <dbReference type="EMBL" id="CCG81785.1"/>
    </source>
</evidence>
<feature type="region of interest" description="Disordered" evidence="8">
    <location>
        <begin position="520"/>
        <end position="560"/>
    </location>
</feature>
<comment type="cofactor">
    <cofactor evidence="5 7">
        <name>FAD</name>
        <dbReference type="ChEBI" id="CHEBI:57692"/>
    </cofactor>
    <text evidence="5 7">Binds 1 FAD per subunit.</text>
</comment>
<evidence type="ECO:0000259" key="9">
    <source>
        <dbReference type="PROSITE" id="PS51645"/>
    </source>
</evidence>
<evidence type="ECO:0000256" key="5">
    <source>
        <dbReference type="PIRSR" id="PIRSR602081-1"/>
    </source>
</evidence>
<keyword evidence="4 7" id="KW-0157">Chromophore</keyword>
<dbReference type="VEuPathDB" id="FungiDB:TAPDE_001637"/>
<dbReference type="AlphaFoldDB" id="R4X8R0"/>
<keyword evidence="2 5" id="KW-0285">Flavoprotein</keyword>
<feature type="site" description="Electron transfer via tryptophanyl radical" evidence="6">
    <location>
        <position position="438"/>
    </location>
</feature>
<feature type="binding site" evidence="5">
    <location>
        <position position="273"/>
    </location>
    <ligand>
        <name>FAD</name>
        <dbReference type="ChEBI" id="CHEBI:57692"/>
    </ligand>
</feature>
<dbReference type="eggNOG" id="KOG0133">
    <property type="taxonomic scope" value="Eukaryota"/>
</dbReference>
<feature type="domain" description="Photolyase/cryptochrome alpha/beta" evidence="9">
    <location>
        <begin position="3"/>
        <end position="162"/>
    </location>
</feature>
<dbReference type="PROSITE" id="PS51645">
    <property type="entry name" value="PHR_CRY_ALPHA_BETA"/>
    <property type="match status" value="1"/>
</dbReference>
<dbReference type="InterPro" id="IPR002081">
    <property type="entry name" value="Cryptochrome/DNA_photolyase_1"/>
</dbReference>
<evidence type="ECO:0000256" key="6">
    <source>
        <dbReference type="PIRSR" id="PIRSR602081-2"/>
    </source>
</evidence>
<protein>
    <recommendedName>
        <fullName evidence="7">Cryptochrome DASH</fullName>
    </recommendedName>
</protein>
<evidence type="ECO:0000256" key="1">
    <source>
        <dbReference type="ARBA" id="ARBA00005862"/>
    </source>
</evidence>
<feature type="binding site" evidence="5">
    <location>
        <begin position="428"/>
        <end position="430"/>
    </location>
    <ligand>
        <name>FAD</name>
        <dbReference type="ChEBI" id="CHEBI:57692"/>
    </ligand>
</feature>
<dbReference type="Gene3D" id="1.25.40.80">
    <property type="match status" value="1"/>
</dbReference>
<dbReference type="Gene3D" id="1.10.579.10">
    <property type="entry name" value="DNA Cyclobutane Dipyrimidine Photolyase, subunit A, domain 3"/>
    <property type="match status" value="1"/>
</dbReference>
<organism evidence="10 11">
    <name type="scientific">Taphrina deformans (strain PYCC 5710 / ATCC 11124 / CBS 356.35 / IMI 108563 / JCM 9778 / NBRC 8474)</name>
    <name type="common">Peach leaf curl fungus</name>
    <name type="synonym">Lalaria deformans</name>
    <dbReference type="NCBI Taxonomy" id="1097556"/>
    <lineage>
        <taxon>Eukaryota</taxon>
        <taxon>Fungi</taxon>
        <taxon>Dikarya</taxon>
        <taxon>Ascomycota</taxon>
        <taxon>Taphrinomycotina</taxon>
        <taxon>Taphrinomycetes</taxon>
        <taxon>Taphrinales</taxon>
        <taxon>Taphrinaceae</taxon>
        <taxon>Taphrina</taxon>
    </lineage>
</organism>
<dbReference type="EMBL" id="CAHR02000058">
    <property type="protein sequence ID" value="CCG81785.1"/>
    <property type="molecule type" value="Genomic_DNA"/>
</dbReference>
<evidence type="ECO:0000313" key="11">
    <source>
        <dbReference type="Proteomes" id="UP000013776"/>
    </source>
</evidence>
<dbReference type="Pfam" id="PF00875">
    <property type="entry name" value="DNA_photolyase"/>
    <property type="match status" value="1"/>
</dbReference>
<dbReference type="InterPro" id="IPR014729">
    <property type="entry name" value="Rossmann-like_a/b/a_fold"/>
</dbReference>
<evidence type="ECO:0000256" key="4">
    <source>
        <dbReference type="ARBA" id="ARBA00022991"/>
    </source>
</evidence>
<comment type="function">
    <text evidence="7">May have a photoreceptor function.</text>
</comment>
<dbReference type="InterPro" id="IPR006050">
    <property type="entry name" value="DNA_photolyase_N"/>
</dbReference>
<sequence length="560" mass="64383">MGKTLLYYHKHDLRLHDNPVLQKLRDEGPYDHFLPVYVFPPHQMELSPLLKSSVTKNPHKGGDVRGEFGAWRTGNMRVQYLCETIWDLKQNYKKLGSDLVLKAGKAEDVLPTLLKALKAEGQDEIDLWLQDEYTTEEIDEFRKIREATKDLATFKKVEDNTLVSIHDLPYDPHTKLPNFYTEFRKSVEPLHHVRECFKTPESLPPRPAFKDFENDYDVPEDMNECITKLCKPLGGVPTFPGNTAHPMKGGETAALKRLDHYVSGGKQAPAAHYKETRNQMLGADFSTKFSSFLSLGAISPKLIHHRITRFEEEHRLTGDVNTYWIRFELLWRDYFKFVALKHGKHLFLRTGLKQKPIHDTWLGADSTEARRWKEGTTGVGIVDAAMRELNQTGYMSNRTRQIVASFLTKDLYVDWRIGAEHFEEKLLDHDAASNWGNWQYQAGVGNDPRGSRRFNPAKQTHDYDAEGEYIKTWCPEVRDVREKMGFTYFWTINEKTLHQLNLSDLPGVKSPIKGLCADERTRVNGKGGKGFRGGKARRDAGRPRRTGPSDKFAQQNDGDY</sequence>
<gene>
    <name evidence="10" type="ORF">TAPDE_001637</name>
</gene>
<dbReference type="PANTHER" id="PTHR11455">
    <property type="entry name" value="CRYPTOCHROME"/>
    <property type="match status" value="1"/>
</dbReference>
<dbReference type="SUPFAM" id="SSF48173">
    <property type="entry name" value="Cryptochrome/photolyase FAD-binding domain"/>
    <property type="match status" value="1"/>
</dbReference>
<keyword evidence="3 5" id="KW-0274">FAD</keyword>
<comment type="similarity">
    <text evidence="1 7">Belongs to the DNA photolyase class-1 family.</text>
</comment>
<dbReference type="OrthoDB" id="435881at2759"/>
<dbReference type="InterPro" id="IPR005101">
    <property type="entry name" value="Cryptochr/Photolyase_FAD-bd"/>
</dbReference>
<dbReference type="PRINTS" id="PR00147">
    <property type="entry name" value="DNAPHOTLYASE"/>
</dbReference>
<keyword evidence="11" id="KW-1185">Reference proteome</keyword>
<dbReference type="SUPFAM" id="SSF52425">
    <property type="entry name" value="Cryptochrome/photolyase, N-terminal domain"/>
    <property type="match status" value="1"/>
</dbReference>
<dbReference type="Pfam" id="PF03441">
    <property type="entry name" value="FAD_binding_7"/>
    <property type="match status" value="1"/>
</dbReference>
<dbReference type="GO" id="GO:0003904">
    <property type="term" value="F:deoxyribodipyrimidine photo-lyase activity"/>
    <property type="evidence" value="ECO:0007669"/>
    <property type="project" value="TreeGrafter"/>
</dbReference>
<dbReference type="InterPro" id="IPR014133">
    <property type="entry name" value="Cry_DASH"/>
</dbReference>
<evidence type="ECO:0000256" key="8">
    <source>
        <dbReference type="SAM" id="MobiDB-lite"/>
    </source>
</evidence>
<comment type="caution">
    <text evidence="10">The sequence shown here is derived from an EMBL/GenBank/DDBJ whole genome shotgun (WGS) entry which is preliminary data.</text>
</comment>
<dbReference type="InterPro" id="IPR036155">
    <property type="entry name" value="Crypto/Photolyase_N_sf"/>
</dbReference>
<evidence type="ECO:0000256" key="3">
    <source>
        <dbReference type="ARBA" id="ARBA00022827"/>
    </source>
</evidence>
<evidence type="ECO:0000256" key="2">
    <source>
        <dbReference type="ARBA" id="ARBA00022630"/>
    </source>
</evidence>
<dbReference type="InterPro" id="IPR036134">
    <property type="entry name" value="Crypto/Photolyase_FAD-like_sf"/>
</dbReference>
<dbReference type="NCBIfam" id="TIGR02765">
    <property type="entry name" value="crypto_DASH"/>
    <property type="match status" value="1"/>
</dbReference>
<reference evidence="10 11" key="1">
    <citation type="journal article" date="2013" name="MBio">
        <title>Genome sequencing of the plant pathogen Taphrina deformans, the causal agent of peach leaf curl.</title>
        <authorList>
            <person name="Cisse O.H."/>
            <person name="Almeida J.M.G.C.F."/>
            <person name="Fonseca A."/>
            <person name="Kumar A.A."/>
            <person name="Salojaervi J."/>
            <person name="Overmyer K."/>
            <person name="Hauser P.M."/>
            <person name="Pagni M."/>
        </authorList>
    </citation>
    <scope>NUCLEOTIDE SEQUENCE [LARGE SCALE GENOMIC DNA]</scope>
    <source>
        <strain evidence="11">PYCC 5710 / ATCC 11124 / CBS 356.35 / IMI 108563 / JCM 9778 / NBRC 8474</strain>
    </source>
</reference>
<feature type="site" description="Electron transfer via tryptophanyl radical" evidence="6">
    <location>
        <position position="415"/>
    </location>
</feature>